<accession>A0ACB8BHR5</accession>
<proteinExistence type="predicted"/>
<evidence type="ECO:0000313" key="1">
    <source>
        <dbReference type="EMBL" id="KAH7924813.1"/>
    </source>
</evidence>
<comment type="caution">
    <text evidence="1">The sequence shown here is derived from an EMBL/GenBank/DDBJ whole genome shotgun (WGS) entry which is preliminary data.</text>
</comment>
<reference evidence="1" key="1">
    <citation type="journal article" date="2021" name="New Phytol.">
        <title>Evolutionary innovations through gain and loss of genes in the ectomycorrhizal Boletales.</title>
        <authorList>
            <person name="Wu G."/>
            <person name="Miyauchi S."/>
            <person name="Morin E."/>
            <person name="Kuo A."/>
            <person name="Drula E."/>
            <person name="Varga T."/>
            <person name="Kohler A."/>
            <person name="Feng B."/>
            <person name="Cao Y."/>
            <person name="Lipzen A."/>
            <person name="Daum C."/>
            <person name="Hundley H."/>
            <person name="Pangilinan J."/>
            <person name="Johnson J."/>
            <person name="Barry K."/>
            <person name="LaButti K."/>
            <person name="Ng V."/>
            <person name="Ahrendt S."/>
            <person name="Min B."/>
            <person name="Choi I.G."/>
            <person name="Park H."/>
            <person name="Plett J.M."/>
            <person name="Magnuson J."/>
            <person name="Spatafora J.W."/>
            <person name="Nagy L.G."/>
            <person name="Henrissat B."/>
            <person name="Grigoriev I.V."/>
            <person name="Yang Z.L."/>
            <person name="Xu J."/>
            <person name="Martin F.M."/>
        </authorList>
    </citation>
    <scope>NUCLEOTIDE SEQUENCE</scope>
    <source>
        <strain evidence="1">KUC20120723A-06</strain>
    </source>
</reference>
<gene>
    <name evidence="1" type="ORF">BV22DRAFT_479456</name>
</gene>
<organism evidence="1 2">
    <name type="scientific">Leucogyrophana mollusca</name>
    <dbReference type="NCBI Taxonomy" id="85980"/>
    <lineage>
        <taxon>Eukaryota</taxon>
        <taxon>Fungi</taxon>
        <taxon>Dikarya</taxon>
        <taxon>Basidiomycota</taxon>
        <taxon>Agaricomycotina</taxon>
        <taxon>Agaricomycetes</taxon>
        <taxon>Agaricomycetidae</taxon>
        <taxon>Boletales</taxon>
        <taxon>Boletales incertae sedis</taxon>
        <taxon>Leucogyrophana</taxon>
    </lineage>
</organism>
<evidence type="ECO:0000313" key="2">
    <source>
        <dbReference type="Proteomes" id="UP000790709"/>
    </source>
</evidence>
<keyword evidence="2" id="KW-1185">Reference proteome</keyword>
<sequence>MLITTSPTHGMRTLIPKRPGRHTSLVSFRPARPRPRPTCPHTKSIWLLGKVQLQPHYNTASTPGTRCLQIQMLFPPGKSRLVVAFGTRMMLCTQWSAHLPQNDGLFHPPGWLCCPNTWATVLTGKDVLIFESPPKHLSAGCGSQDSWTFLFSGVQSSTSS</sequence>
<dbReference type="Proteomes" id="UP000790709">
    <property type="component" value="Unassembled WGS sequence"/>
</dbReference>
<name>A0ACB8BHR5_9AGAM</name>
<dbReference type="EMBL" id="MU266415">
    <property type="protein sequence ID" value="KAH7924813.1"/>
    <property type="molecule type" value="Genomic_DNA"/>
</dbReference>
<protein>
    <submittedName>
        <fullName evidence="1">Uncharacterized protein</fullName>
    </submittedName>
</protein>